<feature type="compositionally biased region" description="Basic and acidic residues" evidence="1">
    <location>
        <begin position="36"/>
        <end position="46"/>
    </location>
</feature>
<protein>
    <submittedName>
        <fullName evidence="2">Uncharacterized protein</fullName>
    </submittedName>
</protein>
<comment type="caution">
    <text evidence="2">The sequence shown here is derived from an EMBL/GenBank/DDBJ whole genome shotgun (WGS) entry which is preliminary data.</text>
</comment>
<evidence type="ECO:0000256" key="1">
    <source>
        <dbReference type="SAM" id="MobiDB-lite"/>
    </source>
</evidence>
<accession>A0AA88EDF6</accession>
<reference evidence="2" key="1">
    <citation type="submission" date="2023-07" db="EMBL/GenBank/DDBJ databases">
        <title>draft genome sequence of fig (Ficus carica).</title>
        <authorList>
            <person name="Takahashi T."/>
            <person name="Nishimura K."/>
        </authorList>
    </citation>
    <scope>NUCLEOTIDE SEQUENCE</scope>
</reference>
<feature type="region of interest" description="Disordered" evidence="1">
    <location>
        <begin position="1"/>
        <end position="46"/>
    </location>
</feature>
<feature type="non-terminal residue" evidence="2">
    <location>
        <position position="1"/>
    </location>
</feature>
<name>A0AA88EDF6_FICCA</name>
<feature type="compositionally biased region" description="Acidic residues" evidence="1">
    <location>
        <begin position="7"/>
        <end position="18"/>
    </location>
</feature>
<dbReference type="AlphaFoldDB" id="A0AA88EDF6"/>
<dbReference type="Proteomes" id="UP001187192">
    <property type="component" value="Unassembled WGS sequence"/>
</dbReference>
<feature type="compositionally biased region" description="Basic and acidic residues" evidence="1">
    <location>
        <begin position="19"/>
        <end position="29"/>
    </location>
</feature>
<evidence type="ECO:0000313" key="2">
    <source>
        <dbReference type="EMBL" id="GMN71065.1"/>
    </source>
</evidence>
<organism evidence="2 3">
    <name type="scientific">Ficus carica</name>
    <name type="common">Common fig</name>
    <dbReference type="NCBI Taxonomy" id="3494"/>
    <lineage>
        <taxon>Eukaryota</taxon>
        <taxon>Viridiplantae</taxon>
        <taxon>Streptophyta</taxon>
        <taxon>Embryophyta</taxon>
        <taxon>Tracheophyta</taxon>
        <taxon>Spermatophyta</taxon>
        <taxon>Magnoliopsida</taxon>
        <taxon>eudicotyledons</taxon>
        <taxon>Gunneridae</taxon>
        <taxon>Pentapetalae</taxon>
        <taxon>rosids</taxon>
        <taxon>fabids</taxon>
        <taxon>Rosales</taxon>
        <taxon>Moraceae</taxon>
        <taxon>Ficeae</taxon>
        <taxon>Ficus</taxon>
    </lineage>
</organism>
<keyword evidence="3" id="KW-1185">Reference proteome</keyword>
<evidence type="ECO:0000313" key="3">
    <source>
        <dbReference type="Proteomes" id="UP001187192"/>
    </source>
</evidence>
<gene>
    <name evidence="2" type="ORF">TIFTF001_055914</name>
</gene>
<sequence>KVPAQEAEFELGADDQDAADDKVALKDSPEGPPSYRHLERRGDGGS</sequence>
<dbReference type="EMBL" id="BTGU01018952">
    <property type="protein sequence ID" value="GMN71065.1"/>
    <property type="molecule type" value="Genomic_DNA"/>
</dbReference>
<proteinExistence type="predicted"/>